<reference evidence="1 2" key="1">
    <citation type="submission" date="2020-08" db="EMBL/GenBank/DDBJ databases">
        <authorList>
            <person name="Koutsovoulos G."/>
            <person name="Danchin GJ E."/>
        </authorList>
    </citation>
    <scope>NUCLEOTIDE SEQUENCE [LARGE SCALE GENOMIC DNA]</scope>
</reference>
<proteinExistence type="predicted"/>
<dbReference type="OrthoDB" id="5908490at2759"/>
<evidence type="ECO:0000313" key="1">
    <source>
        <dbReference type="EMBL" id="CAD2125081.1"/>
    </source>
</evidence>
<dbReference type="Proteomes" id="UP000580250">
    <property type="component" value="Unassembled WGS sequence"/>
</dbReference>
<gene>
    <name evidence="1" type="ORF">MENT_LOCUS1058</name>
</gene>
<comment type="caution">
    <text evidence="1">The sequence shown here is derived from an EMBL/GenBank/DDBJ whole genome shotgun (WGS) entry which is preliminary data.</text>
</comment>
<evidence type="ECO:0000313" key="2">
    <source>
        <dbReference type="Proteomes" id="UP000580250"/>
    </source>
</evidence>
<organism evidence="1 2">
    <name type="scientific">Meloidogyne enterolobii</name>
    <name type="common">Root-knot nematode worm</name>
    <name type="synonym">Meloidogyne mayaguensis</name>
    <dbReference type="NCBI Taxonomy" id="390850"/>
    <lineage>
        <taxon>Eukaryota</taxon>
        <taxon>Metazoa</taxon>
        <taxon>Ecdysozoa</taxon>
        <taxon>Nematoda</taxon>
        <taxon>Chromadorea</taxon>
        <taxon>Rhabditida</taxon>
        <taxon>Tylenchina</taxon>
        <taxon>Tylenchomorpha</taxon>
        <taxon>Tylenchoidea</taxon>
        <taxon>Meloidogynidae</taxon>
        <taxon>Meloidogyninae</taxon>
        <taxon>Meloidogyne</taxon>
    </lineage>
</organism>
<dbReference type="EMBL" id="CAJEWN010000003">
    <property type="protein sequence ID" value="CAD2125081.1"/>
    <property type="molecule type" value="Genomic_DNA"/>
</dbReference>
<name>A0A6V7TLP9_MELEN</name>
<sequence length="144" mass="17205">MSLTCVNRRDVVFNLVEDSNYYSTLYYYRRVCTADKYLLVIEDNEYNKPPIPIECDEAIYENQIENLYYITIQNLEENSQDISSLCKLNRNNPQTKNIKKINYELEKYKKLNNKRKHASTYSQSFINETKNKDATDKCRKSNQK</sequence>
<accession>A0A6V7TLP9</accession>
<dbReference type="AlphaFoldDB" id="A0A6V7TLP9"/>
<protein>
    <submittedName>
        <fullName evidence="1">Uncharacterized protein</fullName>
    </submittedName>
</protein>